<proteinExistence type="predicted"/>
<protein>
    <submittedName>
        <fullName evidence="5">Cyclic nucleotide-binding domain protein</fullName>
    </submittedName>
</protein>
<dbReference type="eggNOG" id="COG0664">
    <property type="taxonomic scope" value="Bacteria"/>
</dbReference>
<dbReference type="InterPro" id="IPR036390">
    <property type="entry name" value="WH_DNA-bd_sf"/>
</dbReference>
<name>C4GBS6_9FIRM</name>
<feature type="domain" description="Cyclic nucleotide-binding" evidence="4">
    <location>
        <begin position="16"/>
        <end position="139"/>
    </location>
</feature>
<dbReference type="GO" id="GO:0003700">
    <property type="term" value="F:DNA-binding transcription factor activity"/>
    <property type="evidence" value="ECO:0007669"/>
    <property type="project" value="TreeGrafter"/>
</dbReference>
<dbReference type="GO" id="GO:0005829">
    <property type="term" value="C:cytosol"/>
    <property type="evidence" value="ECO:0007669"/>
    <property type="project" value="TreeGrafter"/>
</dbReference>
<organism evidence="5 6">
    <name type="scientific">Shuttleworthella satelles DSM 14600</name>
    <dbReference type="NCBI Taxonomy" id="626523"/>
    <lineage>
        <taxon>Bacteria</taxon>
        <taxon>Bacillati</taxon>
        <taxon>Bacillota</taxon>
        <taxon>Clostridia</taxon>
        <taxon>Lachnospirales</taxon>
        <taxon>Lachnospiraceae</taxon>
        <taxon>Shuttleworthella</taxon>
    </lineage>
</organism>
<dbReference type="HOGENOM" id="CLU_075053_4_1_9"/>
<dbReference type="Pfam" id="PF00027">
    <property type="entry name" value="cNMP_binding"/>
    <property type="match status" value="1"/>
</dbReference>
<reference evidence="5" key="1">
    <citation type="submission" date="2009-04" db="EMBL/GenBank/DDBJ databases">
        <authorList>
            <person name="Weinstock G."/>
            <person name="Sodergren E."/>
            <person name="Clifton S."/>
            <person name="Fulton L."/>
            <person name="Fulton B."/>
            <person name="Courtney L."/>
            <person name="Fronick C."/>
            <person name="Harrison M."/>
            <person name="Strong C."/>
            <person name="Farmer C."/>
            <person name="Delahaunty K."/>
            <person name="Markovic C."/>
            <person name="Hall O."/>
            <person name="Minx P."/>
            <person name="Tomlinson C."/>
            <person name="Mitreva M."/>
            <person name="Nelson J."/>
            <person name="Hou S."/>
            <person name="Wollam A."/>
            <person name="Pepin K.H."/>
            <person name="Johnson M."/>
            <person name="Bhonagiri V."/>
            <person name="Nash W.E."/>
            <person name="Warren W."/>
            <person name="Chinwalla A."/>
            <person name="Mardis E.R."/>
            <person name="Wilson R.K."/>
        </authorList>
    </citation>
    <scope>NUCLEOTIDE SEQUENCE [LARGE SCALE GENOMIC DNA]</scope>
    <source>
        <strain evidence="5">DSM 14600</strain>
    </source>
</reference>
<keyword evidence="1" id="KW-0805">Transcription regulation</keyword>
<dbReference type="PANTHER" id="PTHR24567:SF58">
    <property type="entry name" value="CYCLIC AMP-BINDING REGULATORY PROTEIN"/>
    <property type="match status" value="1"/>
</dbReference>
<dbReference type="SMART" id="SM00419">
    <property type="entry name" value="HTH_CRP"/>
    <property type="match status" value="1"/>
</dbReference>
<evidence type="ECO:0000256" key="1">
    <source>
        <dbReference type="ARBA" id="ARBA00023015"/>
    </source>
</evidence>
<dbReference type="InterPro" id="IPR014710">
    <property type="entry name" value="RmlC-like_jellyroll"/>
</dbReference>
<dbReference type="InterPro" id="IPR050397">
    <property type="entry name" value="Env_Response_Regulators"/>
</dbReference>
<evidence type="ECO:0000259" key="4">
    <source>
        <dbReference type="PROSITE" id="PS50042"/>
    </source>
</evidence>
<dbReference type="AlphaFoldDB" id="C4GBS6"/>
<sequence length="225" mass="25780">MVKYEEYLPVLKKSNLFLGVSENEIHHMMSCMNPQKRSYEKNETILRAGEQIHSFGLLLSGTALIEKEDFWGNVAVMSALSSGSMFAEVYAALSQIPTDVTVIATSHCEIMFFDLSAFTSLCGESCSYHSRIIQNVMTSIARRTLQLNQKIDCISKRTIRDKLMAYLSSESMRQHNNTFDIPYNRQQLADYLFVDRSALSNEISKLTREGLIRSQRNHFEILREI</sequence>
<gene>
    <name evidence="5" type="ORF">GCWU000342_01379</name>
</gene>
<dbReference type="STRING" id="626523.GCWU000342_01379"/>
<accession>C4GBS6</accession>
<dbReference type="RefSeq" id="WP_006906382.1">
    <property type="nucleotide sequence ID" value="NZ_GG665866.1"/>
</dbReference>
<keyword evidence="2" id="KW-0238">DNA-binding</keyword>
<keyword evidence="6" id="KW-1185">Reference proteome</keyword>
<dbReference type="Pfam" id="PF13545">
    <property type="entry name" value="HTH_Crp_2"/>
    <property type="match status" value="1"/>
</dbReference>
<comment type="caution">
    <text evidence="5">The sequence shown here is derived from an EMBL/GenBank/DDBJ whole genome shotgun (WGS) entry which is preliminary data.</text>
</comment>
<dbReference type="Proteomes" id="UP000003494">
    <property type="component" value="Unassembled WGS sequence"/>
</dbReference>
<evidence type="ECO:0000256" key="3">
    <source>
        <dbReference type="ARBA" id="ARBA00023163"/>
    </source>
</evidence>
<evidence type="ECO:0000256" key="2">
    <source>
        <dbReference type="ARBA" id="ARBA00023125"/>
    </source>
</evidence>
<dbReference type="SUPFAM" id="SSF46785">
    <property type="entry name" value="Winged helix' DNA-binding domain"/>
    <property type="match status" value="1"/>
</dbReference>
<dbReference type="PANTHER" id="PTHR24567">
    <property type="entry name" value="CRP FAMILY TRANSCRIPTIONAL REGULATORY PROTEIN"/>
    <property type="match status" value="1"/>
</dbReference>
<dbReference type="CDD" id="cd00038">
    <property type="entry name" value="CAP_ED"/>
    <property type="match status" value="1"/>
</dbReference>
<dbReference type="InterPro" id="IPR000595">
    <property type="entry name" value="cNMP-bd_dom"/>
</dbReference>
<dbReference type="EMBL" id="ACIP02000002">
    <property type="protein sequence ID" value="EEP28569.1"/>
    <property type="molecule type" value="Genomic_DNA"/>
</dbReference>
<dbReference type="Gene3D" id="2.60.120.10">
    <property type="entry name" value="Jelly Rolls"/>
    <property type="match status" value="1"/>
</dbReference>
<dbReference type="SUPFAM" id="SSF51206">
    <property type="entry name" value="cAMP-binding domain-like"/>
    <property type="match status" value="1"/>
</dbReference>
<dbReference type="GO" id="GO:0003677">
    <property type="term" value="F:DNA binding"/>
    <property type="evidence" value="ECO:0007669"/>
    <property type="project" value="UniProtKB-KW"/>
</dbReference>
<evidence type="ECO:0000313" key="6">
    <source>
        <dbReference type="Proteomes" id="UP000003494"/>
    </source>
</evidence>
<dbReference type="InterPro" id="IPR012318">
    <property type="entry name" value="HTH_CRP"/>
</dbReference>
<keyword evidence="3" id="KW-0804">Transcription</keyword>
<dbReference type="PROSITE" id="PS50042">
    <property type="entry name" value="CNMP_BINDING_3"/>
    <property type="match status" value="1"/>
</dbReference>
<evidence type="ECO:0000313" key="5">
    <source>
        <dbReference type="EMBL" id="EEP28569.1"/>
    </source>
</evidence>
<dbReference type="InterPro" id="IPR018490">
    <property type="entry name" value="cNMP-bd_dom_sf"/>
</dbReference>